<dbReference type="EMBL" id="GBRH01189990">
    <property type="protein sequence ID" value="JAE07906.1"/>
    <property type="molecule type" value="Transcribed_RNA"/>
</dbReference>
<dbReference type="AlphaFoldDB" id="A0A0A9FCN6"/>
<reference evidence="1" key="2">
    <citation type="journal article" date="2015" name="Data Brief">
        <title>Shoot transcriptome of the giant reed, Arundo donax.</title>
        <authorList>
            <person name="Barrero R.A."/>
            <person name="Guerrero F.D."/>
            <person name="Moolhuijzen P."/>
            <person name="Goolsby J.A."/>
            <person name="Tidwell J."/>
            <person name="Bellgard S.E."/>
            <person name="Bellgard M.I."/>
        </authorList>
    </citation>
    <scope>NUCLEOTIDE SEQUENCE</scope>
    <source>
        <tissue evidence="1">Shoot tissue taken approximately 20 cm above the soil surface</tissue>
    </source>
</reference>
<reference evidence="1" key="1">
    <citation type="submission" date="2014-09" db="EMBL/GenBank/DDBJ databases">
        <authorList>
            <person name="Magalhaes I.L.F."/>
            <person name="Oliveira U."/>
            <person name="Santos F.R."/>
            <person name="Vidigal T.H.D.A."/>
            <person name="Brescovit A.D."/>
            <person name="Santos A.J."/>
        </authorList>
    </citation>
    <scope>NUCLEOTIDE SEQUENCE</scope>
    <source>
        <tissue evidence="1">Shoot tissue taken approximately 20 cm above the soil surface</tissue>
    </source>
</reference>
<evidence type="ECO:0000313" key="1">
    <source>
        <dbReference type="EMBL" id="JAE07906.1"/>
    </source>
</evidence>
<sequence>MNPCFCFLYRRFRSRLKANLTY</sequence>
<organism evidence="1">
    <name type="scientific">Arundo donax</name>
    <name type="common">Giant reed</name>
    <name type="synonym">Donax arundinaceus</name>
    <dbReference type="NCBI Taxonomy" id="35708"/>
    <lineage>
        <taxon>Eukaryota</taxon>
        <taxon>Viridiplantae</taxon>
        <taxon>Streptophyta</taxon>
        <taxon>Embryophyta</taxon>
        <taxon>Tracheophyta</taxon>
        <taxon>Spermatophyta</taxon>
        <taxon>Magnoliopsida</taxon>
        <taxon>Liliopsida</taxon>
        <taxon>Poales</taxon>
        <taxon>Poaceae</taxon>
        <taxon>PACMAD clade</taxon>
        <taxon>Arundinoideae</taxon>
        <taxon>Arundineae</taxon>
        <taxon>Arundo</taxon>
    </lineage>
</organism>
<proteinExistence type="predicted"/>
<name>A0A0A9FCN6_ARUDO</name>
<protein>
    <submittedName>
        <fullName evidence="1">Uncharacterized protein</fullName>
    </submittedName>
</protein>
<accession>A0A0A9FCN6</accession>